<comment type="similarity">
    <text evidence="2 7">Belongs to the NSE4 family.</text>
</comment>
<sequence length="517" mass="58497">MARLNTQPVSSDTETDSRRPSSSPNGTRQAPARGSSESPPSPVQSSDSDKENQHRQRQVTNRKGKRTSTAASMPDRSAETDPSQHTPKRRRVSGGEDVTQTQKQYYDPEQNPEERRLVRKGLRSLFAKLHDSKTEYLRPDSKGLEETLREADELYKNVKQTSEATIDSRLLVEAADLSYRKINNLTLGDGSTGIDVDDFVTKCIGFMRRGDELDEYQSSGNHREPPSTQSQRRRRHLHHHHHAHTADLEIEGEDGDEGDTLNWDHLGRKACFLYNARPCLAGFLLGPLSVQKKVRQQTQRKAREARTDVTQVVRPVQLGDEDLDKQESANLTVVCTEIARLLQTFQDTGLKNVDKEAEGSEELAEEQAREILQRHGMADNGCVPLFNFCVNPRSFGQTVENLFYVSFLIKEGKVGLDFDSRGLPTLGIAATRSVAERQETQKNQAVFTLDFDVWEDVVKTFGIRKSIIPHRKDEKYDDGILDTGLMDQHDRLDFDDDRAIDTVTRDDREDEVSDAYS</sequence>
<dbReference type="GO" id="GO:0006281">
    <property type="term" value="P:DNA repair"/>
    <property type="evidence" value="ECO:0007669"/>
    <property type="project" value="UniProtKB-UniRule"/>
</dbReference>
<evidence type="ECO:0000256" key="1">
    <source>
        <dbReference type="ARBA" id="ARBA00004123"/>
    </source>
</evidence>
<keyword evidence="3 7" id="KW-0227">DNA damage</keyword>
<keyword evidence="12" id="KW-1185">Reference proteome</keyword>
<dbReference type="Proteomes" id="UP000019484">
    <property type="component" value="Unassembled WGS sequence"/>
</dbReference>
<dbReference type="Pfam" id="PF08743">
    <property type="entry name" value="Nse4_C"/>
    <property type="match status" value="1"/>
</dbReference>
<evidence type="ECO:0000256" key="3">
    <source>
        <dbReference type="ARBA" id="ARBA00022763"/>
    </source>
</evidence>
<comment type="caution">
    <text evidence="11">The sequence shown here is derived from an EMBL/GenBank/DDBJ whole genome shotgun (WGS) entry which is preliminary data.</text>
</comment>
<evidence type="ECO:0000256" key="6">
    <source>
        <dbReference type="ARBA" id="ARBA00023242"/>
    </source>
</evidence>
<accession>W9YMH7</accession>
<dbReference type="AlphaFoldDB" id="W9YMH7"/>
<dbReference type="RefSeq" id="XP_007721626.1">
    <property type="nucleotide sequence ID" value="XM_007723436.1"/>
</dbReference>
<evidence type="ECO:0000256" key="7">
    <source>
        <dbReference type="RuleBase" id="RU365071"/>
    </source>
</evidence>
<dbReference type="HOGENOM" id="CLU_041037_4_0_1"/>
<feature type="region of interest" description="Disordered" evidence="8">
    <location>
        <begin position="1"/>
        <end position="113"/>
    </location>
</feature>
<keyword evidence="5 7" id="KW-0234">DNA repair</keyword>
<feature type="compositionally biased region" description="Polar residues" evidence="8">
    <location>
        <begin position="216"/>
        <end position="230"/>
    </location>
</feature>
<evidence type="ECO:0000256" key="4">
    <source>
        <dbReference type="ARBA" id="ARBA00023172"/>
    </source>
</evidence>
<dbReference type="GO" id="GO:0005634">
    <property type="term" value="C:nucleus"/>
    <property type="evidence" value="ECO:0007669"/>
    <property type="project" value="UniProtKB-SubCell"/>
</dbReference>
<dbReference type="PANTHER" id="PTHR16140:SF0">
    <property type="entry name" value="NON-STRUCTURAL MAINTENANCE OF CHROMOSOMES ELEMENT 4"/>
    <property type="match status" value="1"/>
</dbReference>
<dbReference type="GeneID" id="19157425"/>
<feature type="domain" description="Non-structural maintenance of chromosome element 4 C-terminal" evidence="9">
    <location>
        <begin position="383"/>
        <end position="468"/>
    </location>
</feature>
<keyword evidence="6 7" id="KW-0539">Nucleus</keyword>
<dbReference type="EMBL" id="AMWN01000002">
    <property type="protein sequence ID" value="EXJ94132.1"/>
    <property type="molecule type" value="Genomic_DNA"/>
</dbReference>
<dbReference type="InterPro" id="IPR014854">
    <property type="entry name" value="Nse4_C"/>
</dbReference>
<organism evidence="11 12">
    <name type="scientific">Capronia coronata CBS 617.96</name>
    <dbReference type="NCBI Taxonomy" id="1182541"/>
    <lineage>
        <taxon>Eukaryota</taxon>
        <taxon>Fungi</taxon>
        <taxon>Dikarya</taxon>
        <taxon>Ascomycota</taxon>
        <taxon>Pezizomycotina</taxon>
        <taxon>Eurotiomycetes</taxon>
        <taxon>Chaetothyriomycetidae</taxon>
        <taxon>Chaetothyriales</taxon>
        <taxon>Herpotrichiellaceae</taxon>
        <taxon>Capronia</taxon>
    </lineage>
</organism>
<comment type="subunit">
    <text evidence="7">Component of the SMC5-SMC6 complex.</text>
</comment>
<feature type="domain" description="Nse4/EID protein Nse3/MAGE-binding" evidence="10">
    <location>
        <begin position="167"/>
        <end position="210"/>
    </location>
</feature>
<dbReference type="InterPro" id="IPR029225">
    <property type="entry name" value="Nse4_Nse3-bd"/>
</dbReference>
<feature type="region of interest" description="Disordered" evidence="8">
    <location>
        <begin position="214"/>
        <end position="255"/>
    </location>
</feature>
<dbReference type="eggNOG" id="KOG2866">
    <property type="taxonomic scope" value="Eukaryota"/>
</dbReference>
<keyword evidence="4 7" id="KW-0233">DNA recombination</keyword>
<reference evidence="11 12" key="1">
    <citation type="submission" date="2013-03" db="EMBL/GenBank/DDBJ databases">
        <title>The Genome Sequence of Capronia coronata CBS 617.96.</title>
        <authorList>
            <consortium name="The Broad Institute Genomics Platform"/>
            <person name="Cuomo C."/>
            <person name="de Hoog S."/>
            <person name="Gorbushina A."/>
            <person name="Walker B."/>
            <person name="Young S.K."/>
            <person name="Zeng Q."/>
            <person name="Gargeya S."/>
            <person name="Fitzgerald M."/>
            <person name="Haas B."/>
            <person name="Abouelleil A."/>
            <person name="Allen A.W."/>
            <person name="Alvarado L."/>
            <person name="Arachchi H.M."/>
            <person name="Berlin A.M."/>
            <person name="Chapman S.B."/>
            <person name="Gainer-Dewar J."/>
            <person name="Goldberg J."/>
            <person name="Griggs A."/>
            <person name="Gujja S."/>
            <person name="Hansen M."/>
            <person name="Howarth C."/>
            <person name="Imamovic A."/>
            <person name="Ireland A."/>
            <person name="Larimer J."/>
            <person name="McCowan C."/>
            <person name="Murphy C."/>
            <person name="Pearson M."/>
            <person name="Poon T.W."/>
            <person name="Priest M."/>
            <person name="Roberts A."/>
            <person name="Saif S."/>
            <person name="Shea T."/>
            <person name="Sisk P."/>
            <person name="Sykes S."/>
            <person name="Wortman J."/>
            <person name="Nusbaum C."/>
            <person name="Birren B."/>
        </authorList>
    </citation>
    <scope>NUCLEOTIDE SEQUENCE [LARGE SCALE GENOMIC DNA]</scope>
    <source>
        <strain evidence="11 12">CBS 617.96</strain>
    </source>
</reference>
<evidence type="ECO:0000259" key="10">
    <source>
        <dbReference type="Pfam" id="PF15412"/>
    </source>
</evidence>
<evidence type="ECO:0000256" key="5">
    <source>
        <dbReference type="ARBA" id="ARBA00023204"/>
    </source>
</evidence>
<evidence type="ECO:0000256" key="8">
    <source>
        <dbReference type="SAM" id="MobiDB-lite"/>
    </source>
</evidence>
<protein>
    <recommendedName>
        <fullName evidence="7">Non-structural maintenance of chromosomes element 4</fullName>
    </recommendedName>
</protein>
<evidence type="ECO:0000313" key="12">
    <source>
        <dbReference type="Proteomes" id="UP000019484"/>
    </source>
</evidence>
<dbReference type="Pfam" id="PF15412">
    <property type="entry name" value="Nse4-Nse3_bdg"/>
    <property type="match status" value="1"/>
</dbReference>
<evidence type="ECO:0000259" key="9">
    <source>
        <dbReference type="Pfam" id="PF08743"/>
    </source>
</evidence>
<gene>
    <name evidence="11" type="ORF">A1O1_02525</name>
</gene>
<feature type="compositionally biased region" description="Polar residues" evidence="8">
    <location>
        <begin position="1"/>
        <end position="12"/>
    </location>
</feature>
<comment type="subcellular location">
    <subcellularLocation>
        <location evidence="1 7">Nucleus</location>
    </subcellularLocation>
</comment>
<evidence type="ECO:0000313" key="11">
    <source>
        <dbReference type="EMBL" id="EXJ94132.1"/>
    </source>
</evidence>
<dbReference type="InterPro" id="IPR027786">
    <property type="entry name" value="Nse4/EID"/>
</dbReference>
<proteinExistence type="inferred from homology"/>
<comment type="function">
    <text evidence="7">Component of the SMC5-SMC6 complex, that promotes sister chromatid alignment after DNA damage and facilitates double-stranded DNA breaks (DSBs) repair via homologous recombination between sister chromatids.</text>
</comment>
<dbReference type="PANTHER" id="PTHR16140">
    <property type="entry name" value="NON-STRUCTURAL MAINTENANCE OF CHROMOSOMES ELEMENT 4"/>
    <property type="match status" value="1"/>
</dbReference>
<name>W9YMH7_9EURO</name>
<dbReference type="STRING" id="1182541.W9YMH7"/>
<feature type="compositionally biased region" description="Basic residues" evidence="8">
    <location>
        <begin position="231"/>
        <end position="243"/>
    </location>
</feature>
<feature type="compositionally biased region" description="Low complexity" evidence="8">
    <location>
        <begin position="35"/>
        <end position="46"/>
    </location>
</feature>
<dbReference type="GO" id="GO:0030915">
    <property type="term" value="C:Smc5-Smc6 complex"/>
    <property type="evidence" value="ECO:0007669"/>
    <property type="project" value="UniProtKB-UniRule"/>
</dbReference>
<feature type="compositionally biased region" description="Basic residues" evidence="8">
    <location>
        <begin position="55"/>
        <end position="66"/>
    </location>
</feature>
<dbReference type="OrthoDB" id="361242at2759"/>
<dbReference type="GO" id="GO:0006310">
    <property type="term" value="P:DNA recombination"/>
    <property type="evidence" value="ECO:0007669"/>
    <property type="project" value="UniProtKB-UniRule"/>
</dbReference>
<evidence type="ECO:0000256" key="2">
    <source>
        <dbReference type="ARBA" id="ARBA00008997"/>
    </source>
</evidence>